<accession>A0AAI8YIE1</accession>
<dbReference type="CDD" id="cd08192">
    <property type="entry name" value="MAR-like"/>
    <property type="match status" value="1"/>
</dbReference>
<feature type="domain" description="Alcohol dehydrogenase iron-type/glycerol dehydrogenase GldA" evidence="2">
    <location>
        <begin position="26"/>
        <end position="199"/>
    </location>
</feature>
<feature type="domain" description="Fe-containing alcohol dehydrogenase-like C-terminal" evidence="3">
    <location>
        <begin position="212"/>
        <end position="414"/>
    </location>
</feature>
<dbReference type="InterPro" id="IPR056798">
    <property type="entry name" value="ADH_Fe_C"/>
</dbReference>
<dbReference type="Pfam" id="PF00465">
    <property type="entry name" value="Fe-ADH"/>
    <property type="match status" value="1"/>
</dbReference>
<proteinExistence type="predicted"/>
<dbReference type="GO" id="GO:0046872">
    <property type="term" value="F:metal ion binding"/>
    <property type="evidence" value="ECO:0007669"/>
    <property type="project" value="InterPro"/>
</dbReference>
<dbReference type="Pfam" id="PF25137">
    <property type="entry name" value="ADH_Fe_C"/>
    <property type="match status" value="1"/>
</dbReference>
<dbReference type="GO" id="GO:0004022">
    <property type="term" value="F:alcohol dehydrogenase (NAD+) activity"/>
    <property type="evidence" value="ECO:0007669"/>
    <property type="project" value="TreeGrafter"/>
</dbReference>
<dbReference type="InterPro" id="IPR001670">
    <property type="entry name" value="ADH_Fe/GldA"/>
</dbReference>
<dbReference type="Proteomes" id="UP001295740">
    <property type="component" value="Unassembled WGS sequence"/>
</dbReference>
<dbReference type="SUPFAM" id="SSF56796">
    <property type="entry name" value="Dehydroquinate synthase-like"/>
    <property type="match status" value="1"/>
</dbReference>
<dbReference type="Gene3D" id="1.20.1090.10">
    <property type="entry name" value="Dehydroquinate synthase-like - alpha domain"/>
    <property type="match status" value="1"/>
</dbReference>
<comment type="caution">
    <text evidence="4">The sequence shown here is derived from an EMBL/GenBank/DDBJ whole genome shotgun (WGS) entry which is preliminary data.</text>
</comment>
<protein>
    <submittedName>
        <fullName evidence="4">Uu.00g131410.m01.CDS01</fullName>
    </submittedName>
</protein>
<dbReference type="AlphaFoldDB" id="A0AAI8YIE1"/>
<gene>
    <name evidence="4" type="ORF">KHLLAP_LOCUS6215</name>
</gene>
<keyword evidence="1" id="KW-0560">Oxidoreductase</keyword>
<evidence type="ECO:0000313" key="4">
    <source>
        <dbReference type="EMBL" id="CAJ2505747.1"/>
    </source>
</evidence>
<evidence type="ECO:0000259" key="3">
    <source>
        <dbReference type="Pfam" id="PF25137"/>
    </source>
</evidence>
<organism evidence="4 5">
    <name type="scientific">Anthostomella pinea</name>
    <dbReference type="NCBI Taxonomy" id="933095"/>
    <lineage>
        <taxon>Eukaryota</taxon>
        <taxon>Fungi</taxon>
        <taxon>Dikarya</taxon>
        <taxon>Ascomycota</taxon>
        <taxon>Pezizomycotina</taxon>
        <taxon>Sordariomycetes</taxon>
        <taxon>Xylariomycetidae</taxon>
        <taxon>Xylariales</taxon>
        <taxon>Xylariaceae</taxon>
        <taxon>Anthostomella</taxon>
    </lineage>
</organism>
<evidence type="ECO:0000256" key="1">
    <source>
        <dbReference type="ARBA" id="ARBA00023002"/>
    </source>
</evidence>
<dbReference type="EMBL" id="CAUWAG010000007">
    <property type="protein sequence ID" value="CAJ2505747.1"/>
    <property type="molecule type" value="Genomic_DNA"/>
</dbReference>
<reference evidence="4" key="1">
    <citation type="submission" date="2023-10" db="EMBL/GenBank/DDBJ databases">
        <authorList>
            <person name="Hackl T."/>
        </authorList>
    </citation>
    <scope>NUCLEOTIDE SEQUENCE</scope>
</reference>
<dbReference type="InterPro" id="IPR039697">
    <property type="entry name" value="Alcohol_dehydrogenase_Fe"/>
</dbReference>
<dbReference type="PANTHER" id="PTHR11496">
    <property type="entry name" value="ALCOHOL DEHYDROGENASE"/>
    <property type="match status" value="1"/>
</dbReference>
<evidence type="ECO:0000313" key="5">
    <source>
        <dbReference type="Proteomes" id="UP001295740"/>
    </source>
</evidence>
<dbReference type="Gene3D" id="3.40.50.1970">
    <property type="match status" value="1"/>
</dbReference>
<keyword evidence="5" id="KW-1185">Reference proteome</keyword>
<name>A0AAI8YIE1_9PEZI</name>
<sequence length="415" mass="44982">MAVPGESFFSWDPPKAKPYVSHGLSFEKACAHHAEQTFHASRVYVIVSKSISKTPAFTALKEALGDKLVGVRYGILPHTPWGDVFELTADLKAKEVDLIITLGGGSISDGVKLARLFVANGVTTTQGVDVLWEKCNSMMGSQPAERDDVKPATIPCINVPTTLSGGEFTPAGGATDPKTHHKRVLRHESMYADIVVFDPSLSVSTPAHVWLSTGVRAVDHCIEGLYANAPDARPEISPELINALRTLLVSLLQTKKNWYDTEARLKSMLAVKDSIKGVFNGIGASHGIGHQLGPMGVGHGETSCVMLPYVLKYNWQHGDEKVRDQLRPVLGAFWDEPTVVEQLDLKDLDRGSADPGDLVAAFVEALGMPRSLGHFGVGKDRFELLADNAMEDWCTIANPVKLDKAQVVEILQMAA</sequence>
<dbReference type="PANTHER" id="PTHR11496:SF107">
    <property type="entry name" value="ALCOHOL DEHYDROGENASE, PUTATIVE (AFU_ORTHOLOGUE AFUA_1G06800)-RELATED"/>
    <property type="match status" value="1"/>
</dbReference>
<evidence type="ECO:0000259" key="2">
    <source>
        <dbReference type="Pfam" id="PF00465"/>
    </source>
</evidence>
<dbReference type="GO" id="GO:0005739">
    <property type="term" value="C:mitochondrion"/>
    <property type="evidence" value="ECO:0007669"/>
    <property type="project" value="TreeGrafter"/>
</dbReference>